<proteinExistence type="predicted"/>
<keyword evidence="2" id="KW-1185">Reference proteome</keyword>
<gene>
    <name evidence="1" type="ORF">LP064_176</name>
</gene>
<dbReference type="EMBL" id="KJ094029">
    <property type="protein sequence ID" value="AHL19198.1"/>
    <property type="molecule type" value="Genomic_DNA"/>
</dbReference>
<organism evidence="1 2">
    <name type="scientific">Listeria phage LP-064</name>
    <dbReference type="NCBI Taxonomy" id="1458853"/>
    <lineage>
        <taxon>Viruses</taxon>
        <taxon>Duplodnaviria</taxon>
        <taxon>Heunggongvirae</taxon>
        <taxon>Uroviricota</taxon>
        <taxon>Caudoviricetes</taxon>
        <taxon>Herelleviridae</taxon>
        <taxon>Jasinskavirinae</taxon>
        <taxon>Pecentumvirus</taxon>
        <taxon>Pecentumvirus LP064</taxon>
    </lineage>
</organism>
<name>A0A059T5N5_9CAUD</name>
<accession>A0A059T5N5</accession>
<reference evidence="1 2" key="1">
    <citation type="journal article" date="2014" name="Appl. Environ. Microbiol.">
        <title>Comparative genomic and morphological analysis of Listeria phages isolated from farm environments.</title>
        <authorList>
            <person name="Denes T."/>
            <person name="Vongkamjan K."/>
            <person name="Ackermann H.W."/>
            <person name="Moreno Switt A.I."/>
            <person name="Wiedmann M."/>
            <person name="den Bakker H.C."/>
        </authorList>
    </citation>
    <scope>NUCLEOTIDE SEQUENCE [LARGE SCALE GENOMIC DNA]</scope>
</reference>
<evidence type="ECO:0000313" key="1">
    <source>
        <dbReference type="EMBL" id="AHL19198.1"/>
    </source>
</evidence>
<sequence length="155" mass="17783">MEVAELVGKLVGKEVMISTERHERQQVYSFRTHLIERVELKPAPRTIDNKSVIGNAFFVVYLKGLPNEYRLEQLRIRMDILDRGCLLPVEIDTETGEVTLVVSDSLAKYFFASLLEVEARTDEDKKKELVQEFLAVSKLFHGGGWTNGNYYAEED</sequence>
<dbReference type="Proteomes" id="UP000026994">
    <property type="component" value="Segment"/>
</dbReference>
<evidence type="ECO:0000313" key="2">
    <source>
        <dbReference type="Proteomes" id="UP000026994"/>
    </source>
</evidence>
<protein>
    <submittedName>
        <fullName evidence="1">Uncharacterized protein</fullName>
    </submittedName>
</protein>